<dbReference type="EMBL" id="KF647759">
    <property type="protein sequence ID" value="AHB85660.1"/>
    <property type="molecule type" value="Genomic_DNA"/>
</dbReference>
<keyword evidence="2" id="KW-0496">Mitochondrion</keyword>
<dbReference type="AlphaFoldDB" id="V9PXB7"/>
<feature type="signal peptide" evidence="1">
    <location>
        <begin position="1"/>
        <end position="20"/>
    </location>
</feature>
<accession>V9PXB7</accession>
<name>V9PXB7_9NEOP</name>
<evidence type="ECO:0000313" key="2">
    <source>
        <dbReference type="EMBL" id="AHB85660.1"/>
    </source>
</evidence>
<proteinExistence type="predicted"/>
<feature type="chain" id="PRO_5004780495" evidence="1">
    <location>
        <begin position="21"/>
        <end position="93"/>
    </location>
</feature>
<organism evidence="2">
    <name type="scientific">Polyplax asiatica</name>
    <dbReference type="NCBI Taxonomy" id="1425297"/>
    <lineage>
        <taxon>Eukaryota</taxon>
        <taxon>Metazoa</taxon>
        <taxon>Ecdysozoa</taxon>
        <taxon>Arthropoda</taxon>
        <taxon>Hexapoda</taxon>
        <taxon>Insecta</taxon>
        <taxon>Pterygota</taxon>
        <taxon>Neoptera</taxon>
        <taxon>Paraneoptera</taxon>
        <taxon>Psocodea</taxon>
        <taxon>Troctomorpha</taxon>
        <taxon>Phthiraptera</taxon>
        <taxon>Anoplura</taxon>
        <taxon>Polyplacidae</taxon>
        <taxon>Polyplax</taxon>
    </lineage>
</organism>
<keyword evidence="1" id="KW-0732">Signal</keyword>
<reference evidence="2" key="2">
    <citation type="journal article" date="2014" name="BMC Genomics">
        <title>Fragmented mitochondrial genomes of the rat lice, Polyplax asiatica and Polyplax spinulosa: intra-genus variation in fragmentation pattern and a possible link between the extent of fragmentation and the length of life cycle.</title>
        <authorList>
            <person name="Dong W.G."/>
            <person name="Song S."/>
            <person name="Jin D.C."/>
            <person name="Guo X.G."/>
            <person name="Shao R."/>
        </authorList>
    </citation>
    <scope>NUCLEOTIDE SEQUENCE</scope>
</reference>
<gene>
    <name evidence="2" type="primary">nad4L</name>
</gene>
<reference evidence="2" key="1">
    <citation type="submission" date="2013-09" db="EMBL/GenBank/DDBJ databases">
        <authorList>
            <person name="Dong W.-G."/>
            <person name="Song S."/>
            <person name="Jin D.-C."/>
            <person name="Guo X.-G."/>
            <person name="Shao R."/>
        </authorList>
    </citation>
    <scope>NUCLEOTIDE SEQUENCE</scope>
</reference>
<evidence type="ECO:0000256" key="1">
    <source>
        <dbReference type="SAM" id="SignalP"/>
    </source>
</evidence>
<protein>
    <submittedName>
        <fullName evidence="2">NADH dehydrogenase subunit 4L</fullName>
    </submittedName>
</protein>
<geneLocation type="mitochondrion" evidence="2"/>
<sequence>MTVGVVTMILLLSVVKLSMSTSAITALVSAEIIMNVSYCLGTMSFEGTGVQGFICLTMLVFSVADSVMGLTTLSTSFMSSAHLAVPMMSMIKL</sequence>